<evidence type="ECO:0000313" key="2">
    <source>
        <dbReference type="EMBL" id="RDX51821.1"/>
    </source>
</evidence>
<protein>
    <submittedName>
        <fullName evidence="2">Uncharacterized protein</fullName>
    </submittedName>
</protein>
<dbReference type="AlphaFoldDB" id="A0A371DGY9"/>
<dbReference type="STRING" id="139420.A0A371DGY9"/>
<keyword evidence="3" id="KW-1185">Reference proteome</keyword>
<dbReference type="EMBL" id="KZ857393">
    <property type="protein sequence ID" value="RDX51821.1"/>
    <property type="molecule type" value="Genomic_DNA"/>
</dbReference>
<evidence type="ECO:0000313" key="3">
    <source>
        <dbReference type="Proteomes" id="UP000256964"/>
    </source>
</evidence>
<feature type="region of interest" description="Disordered" evidence="1">
    <location>
        <begin position="52"/>
        <end position="179"/>
    </location>
</feature>
<organism evidence="2 3">
    <name type="scientific">Lentinus brumalis</name>
    <dbReference type="NCBI Taxonomy" id="2498619"/>
    <lineage>
        <taxon>Eukaryota</taxon>
        <taxon>Fungi</taxon>
        <taxon>Dikarya</taxon>
        <taxon>Basidiomycota</taxon>
        <taxon>Agaricomycotina</taxon>
        <taxon>Agaricomycetes</taxon>
        <taxon>Polyporales</taxon>
        <taxon>Polyporaceae</taxon>
        <taxon>Lentinus</taxon>
    </lineage>
</organism>
<feature type="compositionally biased region" description="Low complexity" evidence="1">
    <location>
        <begin position="85"/>
        <end position="120"/>
    </location>
</feature>
<gene>
    <name evidence="2" type="ORF">OH76DRAFT_1481326</name>
</gene>
<feature type="compositionally biased region" description="Polar residues" evidence="1">
    <location>
        <begin position="170"/>
        <end position="179"/>
    </location>
</feature>
<sequence>MIEPNFPVTIWVKSTPYPAFLLDNDEGAPVRPSSIILRHRHLRHQQRIIDKGVVPKDGPGARPMRGVLVSSPGTTVHDFHLNPESSTTPSTATTGTSSSHSADSPNLPLSAAASPLLPASTDQPPPLDATSSLDPSLPLDPTSHGSPSSHSDPVPALPPAVPAIPDVGPSGSNNSHKQIIRTSIGVLEIRHTARKLRSRKKDEQKLHGEKTAWFYSRDDRLLDVPPGIPIARPGELYVHHSKHERKQIWLLDESSAWQSVQLLHPHPYLEEYFLNLCNNGEPSWVTRDTIRTYKGRILKTMRDAAKLENGLL</sequence>
<dbReference type="Proteomes" id="UP000256964">
    <property type="component" value="Unassembled WGS sequence"/>
</dbReference>
<reference evidence="2 3" key="1">
    <citation type="journal article" date="2018" name="Biotechnol. Biofuels">
        <title>Integrative visual omics of the white-rot fungus Polyporus brumalis exposes the biotechnological potential of its oxidative enzymes for delignifying raw plant biomass.</title>
        <authorList>
            <person name="Miyauchi S."/>
            <person name="Rancon A."/>
            <person name="Drula E."/>
            <person name="Hage H."/>
            <person name="Chaduli D."/>
            <person name="Favel A."/>
            <person name="Grisel S."/>
            <person name="Henrissat B."/>
            <person name="Herpoel-Gimbert I."/>
            <person name="Ruiz-Duenas F.J."/>
            <person name="Chevret D."/>
            <person name="Hainaut M."/>
            <person name="Lin J."/>
            <person name="Wang M."/>
            <person name="Pangilinan J."/>
            <person name="Lipzen A."/>
            <person name="Lesage-Meessen L."/>
            <person name="Navarro D."/>
            <person name="Riley R."/>
            <person name="Grigoriev I.V."/>
            <person name="Zhou S."/>
            <person name="Raouche S."/>
            <person name="Rosso M.N."/>
        </authorList>
    </citation>
    <scope>NUCLEOTIDE SEQUENCE [LARGE SCALE GENOMIC DNA]</scope>
    <source>
        <strain evidence="2 3">BRFM 1820</strain>
    </source>
</reference>
<proteinExistence type="predicted"/>
<accession>A0A371DGY9</accession>
<name>A0A371DGY9_9APHY</name>
<dbReference type="OrthoDB" id="2803716at2759"/>
<evidence type="ECO:0000256" key="1">
    <source>
        <dbReference type="SAM" id="MobiDB-lite"/>
    </source>
</evidence>